<name>A0A3S4Y3C6_9CORY</name>
<dbReference type="Proteomes" id="UP000249886">
    <property type="component" value="Unassembled WGS sequence"/>
</dbReference>
<dbReference type="InterPro" id="IPR042271">
    <property type="entry name" value="Zinicin_2_N"/>
</dbReference>
<protein>
    <submittedName>
        <fullName evidence="2">Uncharacterized conserved protein</fullName>
    </submittedName>
</protein>
<evidence type="ECO:0000313" key="2">
    <source>
        <dbReference type="EMBL" id="SPW23836.1"/>
    </source>
</evidence>
<evidence type="ECO:0000313" key="3">
    <source>
        <dbReference type="Proteomes" id="UP000249886"/>
    </source>
</evidence>
<gene>
    <name evidence="2" type="ORF">NCTC10254_00199</name>
</gene>
<dbReference type="NCBIfam" id="TIGR03624">
    <property type="entry name" value="putative hydrolase"/>
    <property type="match status" value="1"/>
</dbReference>
<accession>A0A3S4Y3C6</accession>
<dbReference type="Gene3D" id="1.20.150.30">
    <property type="entry name" value="Zincin-like metallopeptidase, N-terminal domain"/>
    <property type="match status" value="1"/>
</dbReference>
<organism evidence="2 3">
    <name type="scientific">Corynebacterium matruchotii</name>
    <dbReference type="NCBI Taxonomy" id="43768"/>
    <lineage>
        <taxon>Bacteria</taxon>
        <taxon>Bacillati</taxon>
        <taxon>Actinomycetota</taxon>
        <taxon>Actinomycetes</taxon>
        <taxon>Mycobacteriales</taxon>
        <taxon>Corynebacteriaceae</taxon>
        <taxon>Corynebacterium</taxon>
    </lineage>
</organism>
<dbReference type="RefSeq" id="WP_005524455.1">
    <property type="nucleotide sequence ID" value="NZ_CAUOLB010000012.1"/>
</dbReference>
<dbReference type="InterPro" id="IPR018766">
    <property type="entry name" value="Zinicin_2"/>
</dbReference>
<evidence type="ECO:0000256" key="1">
    <source>
        <dbReference type="SAM" id="MobiDB-lite"/>
    </source>
</evidence>
<dbReference type="PANTHER" id="PTHR39420:SF2">
    <property type="entry name" value="HYDROLASE"/>
    <property type="match status" value="1"/>
</dbReference>
<feature type="region of interest" description="Disordered" evidence="1">
    <location>
        <begin position="430"/>
        <end position="466"/>
    </location>
</feature>
<comment type="caution">
    <text evidence="2">The sequence shown here is derived from an EMBL/GenBank/DDBJ whole genome shotgun (WGS) entry which is preliminary data.</text>
</comment>
<dbReference type="SUPFAM" id="SSF55486">
    <property type="entry name" value="Metalloproteases ('zincins'), catalytic domain"/>
    <property type="match status" value="1"/>
</dbReference>
<reference evidence="2 3" key="1">
    <citation type="submission" date="2018-06" db="EMBL/GenBank/DDBJ databases">
        <authorList>
            <consortium name="Pathogen Informatics"/>
            <person name="Doyle S."/>
        </authorList>
    </citation>
    <scope>NUCLEOTIDE SEQUENCE [LARGE SCALE GENOMIC DNA]</scope>
    <source>
        <strain evidence="2 3">NCTC10254</strain>
    </source>
</reference>
<proteinExistence type="predicted"/>
<dbReference type="Pfam" id="PF10103">
    <property type="entry name" value="Zincin_2"/>
    <property type="match status" value="1"/>
</dbReference>
<dbReference type="PANTHER" id="PTHR39420">
    <property type="match status" value="1"/>
</dbReference>
<sequence length="466" mass="51393">MANSNFGFNFGFGKRDDGNDDNNDFNGGIGDFLNDLGQMLSGLGSSMNSSDGESVNYSMTERIARQQIGAQDRPITNTDQQQVQDAVRIVELWLDDATYLPASENKVVAWNATDWLTNTLPAWKRMINPVVAQMNEARLSGLPEEVRDAIGPILGIFSSMSSANFGAQLGNALGDLATQSLSGSDFGIQVAPEHTTALLPHSVNHIAREIAVSPQDVLMYLAAREAARQRLFRHVHWLSERLVSSVEEYAAGLELDNSAMEEAMRNINLESQDPAAIQDALNQMQGMDLEPKIRSRNTGATTRLETLLALVEGWVELVVTNALGDRVPATAALNEAWQRRRRTGGSAEKAFASVVGIEFAAPKVSEAKELWKRVTVAVGEERRDKVWDHPDFLPLAEHLDNSAEFIDSLLDDADTANFDPIAEITALEEMLAQKSEEEQAEQKEWPKPKDQKPEDNQDKKSDDSDK</sequence>
<dbReference type="AlphaFoldDB" id="A0A3S4Y3C6"/>
<dbReference type="GeneID" id="84573342"/>
<dbReference type="EMBL" id="UARK01000001">
    <property type="protein sequence ID" value="SPW23836.1"/>
    <property type="molecule type" value="Genomic_DNA"/>
</dbReference>
<feature type="compositionally biased region" description="Basic and acidic residues" evidence="1">
    <location>
        <begin position="434"/>
        <end position="466"/>
    </location>
</feature>